<feature type="compositionally biased region" description="Basic and acidic residues" evidence="4">
    <location>
        <begin position="80"/>
        <end position="90"/>
    </location>
</feature>
<organism evidence="6 7">
    <name type="scientific">Serendipita vermifera MAFF 305830</name>
    <dbReference type="NCBI Taxonomy" id="933852"/>
    <lineage>
        <taxon>Eukaryota</taxon>
        <taxon>Fungi</taxon>
        <taxon>Dikarya</taxon>
        <taxon>Basidiomycota</taxon>
        <taxon>Agaricomycotina</taxon>
        <taxon>Agaricomycetes</taxon>
        <taxon>Sebacinales</taxon>
        <taxon>Serendipitaceae</taxon>
        <taxon>Serendipita</taxon>
    </lineage>
</organism>
<dbReference type="STRING" id="933852.A0A0C3B2G6"/>
<name>A0A0C3B2G6_SERVB</name>
<feature type="region of interest" description="Disordered" evidence="4">
    <location>
        <begin position="237"/>
        <end position="262"/>
    </location>
</feature>
<feature type="region of interest" description="Disordered" evidence="4">
    <location>
        <begin position="68"/>
        <end position="90"/>
    </location>
</feature>
<protein>
    <recommendedName>
        <fullName evidence="5">Large ribosomal subunit protein uL6 alpha-beta domain-containing protein</fullName>
    </recommendedName>
</protein>
<keyword evidence="7" id="KW-1185">Reference proteome</keyword>
<proteinExistence type="inferred from homology"/>
<keyword evidence="3" id="KW-0687">Ribonucleoprotein</keyword>
<reference evidence="7" key="2">
    <citation type="submission" date="2015-01" db="EMBL/GenBank/DDBJ databases">
        <title>Evolutionary Origins and Diversification of the Mycorrhizal Mutualists.</title>
        <authorList>
            <consortium name="DOE Joint Genome Institute"/>
            <consortium name="Mycorrhizal Genomics Consortium"/>
            <person name="Kohler A."/>
            <person name="Kuo A."/>
            <person name="Nagy L.G."/>
            <person name="Floudas D."/>
            <person name="Copeland A."/>
            <person name="Barry K.W."/>
            <person name="Cichocki N."/>
            <person name="Veneault-Fourrey C."/>
            <person name="LaButti K."/>
            <person name="Lindquist E.A."/>
            <person name="Lipzen A."/>
            <person name="Lundell T."/>
            <person name="Morin E."/>
            <person name="Murat C."/>
            <person name="Riley R."/>
            <person name="Ohm R."/>
            <person name="Sun H."/>
            <person name="Tunlid A."/>
            <person name="Henrissat B."/>
            <person name="Grigoriev I.V."/>
            <person name="Hibbett D.S."/>
            <person name="Martin F."/>
        </authorList>
    </citation>
    <scope>NUCLEOTIDE SEQUENCE [LARGE SCALE GENOMIC DNA]</scope>
    <source>
        <strain evidence="7">MAFF 305830</strain>
    </source>
</reference>
<dbReference type="SUPFAM" id="SSF56053">
    <property type="entry name" value="Ribosomal protein L6"/>
    <property type="match status" value="1"/>
</dbReference>
<dbReference type="InterPro" id="IPR020040">
    <property type="entry name" value="Ribosomal_uL6_a/b-dom"/>
</dbReference>
<dbReference type="InterPro" id="IPR000702">
    <property type="entry name" value="Ribosomal_uL6-like"/>
</dbReference>
<dbReference type="GO" id="GO:0003735">
    <property type="term" value="F:structural constituent of ribosome"/>
    <property type="evidence" value="ECO:0007669"/>
    <property type="project" value="InterPro"/>
</dbReference>
<evidence type="ECO:0000256" key="1">
    <source>
        <dbReference type="ARBA" id="ARBA00009356"/>
    </source>
</evidence>
<dbReference type="GO" id="GO:0005762">
    <property type="term" value="C:mitochondrial large ribosomal subunit"/>
    <property type="evidence" value="ECO:0007669"/>
    <property type="project" value="TreeGrafter"/>
</dbReference>
<dbReference type="GO" id="GO:0006412">
    <property type="term" value="P:translation"/>
    <property type="evidence" value="ECO:0007669"/>
    <property type="project" value="InterPro"/>
</dbReference>
<feature type="compositionally biased region" description="Low complexity" evidence="4">
    <location>
        <begin position="237"/>
        <end position="252"/>
    </location>
</feature>
<dbReference type="PANTHER" id="PTHR11655">
    <property type="entry name" value="60S/50S RIBOSOMAL PROTEIN L6/L9"/>
    <property type="match status" value="1"/>
</dbReference>
<feature type="compositionally biased region" description="Polar residues" evidence="4">
    <location>
        <begin position="68"/>
        <end position="77"/>
    </location>
</feature>
<evidence type="ECO:0000256" key="3">
    <source>
        <dbReference type="ARBA" id="ARBA00023274"/>
    </source>
</evidence>
<accession>A0A0C3B2G6</accession>
<evidence type="ECO:0000256" key="2">
    <source>
        <dbReference type="ARBA" id="ARBA00022980"/>
    </source>
</evidence>
<dbReference type="PANTHER" id="PTHR11655:SF14">
    <property type="entry name" value="LARGE RIBOSOMAL SUBUNIT PROTEIN UL6M"/>
    <property type="match status" value="1"/>
</dbReference>
<sequence length="346" mass="37179">MNTLLRCSHAPSAFAGPSKTRASQHLAGSLSSTKRRKIATSATRHSYVGSTPIPVPAGITLERVVLSNSTSATTSGTKSRKGDNSGAEERLIIRGQNGETSIKVYNFMRFLLPNTPKPSPTPEEEANQLTGKAPREMKVKRRNPPCPPAAIAQPFSFTPAPAEATLPSQDSSAVPAAVTLFVESPEEKQQRMAWGLTRTLIANAIQGQSEGYTLPIYLIGVGYRAALEADKADPEFSASGSAAGSISPTSPTVVATEVGSTTSNETYPRRRLVMRLGYSHVIYMPVPSDLKVSVPSPTIILVWGRDKQRVGQFCADVRALRKPEVYKGKGVFVGDEKIKMKVGKKK</sequence>
<dbReference type="InterPro" id="IPR036789">
    <property type="entry name" value="Ribosomal_uL6-like_a/b-dom_sf"/>
</dbReference>
<reference evidence="6 7" key="1">
    <citation type="submission" date="2014-04" db="EMBL/GenBank/DDBJ databases">
        <authorList>
            <consortium name="DOE Joint Genome Institute"/>
            <person name="Kuo A."/>
            <person name="Zuccaro A."/>
            <person name="Kohler A."/>
            <person name="Nagy L.G."/>
            <person name="Floudas D."/>
            <person name="Copeland A."/>
            <person name="Barry K.W."/>
            <person name="Cichocki N."/>
            <person name="Veneault-Fourrey C."/>
            <person name="LaButti K."/>
            <person name="Lindquist E.A."/>
            <person name="Lipzen A."/>
            <person name="Lundell T."/>
            <person name="Morin E."/>
            <person name="Murat C."/>
            <person name="Sun H."/>
            <person name="Tunlid A."/>
            <person name="Henrissat B."/>
            <person name="Grigoriev I.V."/>
            <person name="Hibbett D.S."/>
            <person name="Martin F."/>
            <person name="Nordberg H.P."/>
            <person name="Cantor M.N."/>
            <person name="Hua S.X."/>
        </authorList>
    </citation>
    <scope>NUCLEOTIDE SEQUENCE [LARGE SCALE GENOMIC DNA]</scope>
    <source>
        <strain evidence="6 7">MAFF 305830</strain>
    </source>
</reference>
<feature type="region of interest" description="Disordered" evidence="4">
    <location>
        <begin position="114"/>
        <end position="142"/>
    </location>
</feature>
<evidence type="ECO:0000313" key="6">
    <source>
        <dbReference type="EMBL" id="KIM26384.1"/>
    </source>
</evidence>
<dbReference type="InterPro" id="IPR002358">
    <property type="entry name" value="Ribosomal_uL6_CS"/>
</dbReference>
<dbReference type="OrthoDB" id="540873at2759"/>
<evidence type="ECO:0000313" key="7">
    <source>
        <dbReference type="Proteomes" id="UP000054097"/>
    </source>
</evidence>
<dbReference type="AlphaFoldDB" id="A0A0C3B2G6"/>
<dbReference type="HOGENOM" id="CLU_065464_1_0_1"/>
<gene>
    <name evidence="6" type="ORF">M408DRAFT_330578</name>
</gene>
<dbReference type="GO" id="GO:0019843">
    <property type="term" value="F:rRNA binding"/>
    <property type="evidence" value="ECO:0007669"/>
    <property type="project" value="InterPro"/>
</dbReference>
<keyword evidence="2" id="KW-0689">Ribosomal protein</keyword>
<dbReference type="Proteomes" id="UP000054097">
    <property type="component" value="Unassembled WGS sequence"/>
</dbReference>
<evidence type="ECO:0000259" key="5">
    <source>
        <dbReference type="Pfam" id="PF00347"/>
    </source>
</evidence>
<dbReference type="EMBL" id="KN824306">
    <property type="protein sequence ID" value="KIM26384.1"/>
    <property type="molecule type" value="Genomic_DNA"/>
</dbReference>
<dbReference type="PROSITE" id="PS00525">
    <property type="entry name" value="RIBOSOMAL_L6_1"/>
    <property type="match status" value="1"/>
</dbReference>
<comment type="similarity">
    <text evidence="1">Belongs to the universal ribosomal protein uL6 family.</text>
</comment>
<dbReference type="Gene3D" id="3.90.930.12">
    <property type="entry name" value="Ribosomal protein L6, alpha-beta domain"/>
    <property type="match status" value="2"/>
</dbReference>
<evidence type="ECO:0000256" key="4">
    <source>
        <dbReference type="SAM" id="MobiDB-lite"/>
    </source>
</evidence>
<feature type="region of interest" description="Disordered" evidence="4">
    <location>
        <begin position="14"/>
        <end position="36"/>
    </location>
</feature>
<feature type="domain" description="Large ribosomal subunit protein uL6 alpha-beta" evidence="5">
    <location>
        <begin position="271"/>
        <end position="331"/>
    </location>
</feature>
<dbReference type="Pfam" id="PF00347">
    <property type="entry name" value="Ribosomal_L6"/>
    <property type="match status" value="1"/>
</dbReference>